<dbReference type="Proteomes" id="UP000298246">
    <property type="component" value="Unassembled WGS sequence"/>
</dbReference>
<organism evidence="1 2">
    <name type="scientific">Paenibacillus athensensis</name>
    <dbReference type="NCBI Taxonomy" id="1967502"/>
    <lineage>
        <taxon>Bacteria</taxon>
        <taxon>Bacillati</taxon>
        <taxon>Bacillota</taxon>
        <taxon>Bacilli</taxon>
        <taxon>Bacillales</taxon>
        <taxon>Paenibacillaceae</taxon>
        <taxon>Paenibacillus</taxon>
    </lineage>
</organism>
<sequence>MKVIFKYWINGEARSSEVELTEDEAGLLAKSTHAVFPHFINGSNHFKIRGNIASTTFHALPQGRVFVIEIGEAKDLV</sequence>
<evidence type="ECO:0000313" key="2">
    <source>
        <dbReference type="Proteomes" id="UP000298246"/>
    </source>
</evidence>
<name>A0A4Y8Q7P1_9BACL</name>
<dbReference type="EMBL" id="MYFO01000005">
    <property type="protein sequence ID" value="TFE90108.1"/>
    <property type="molecule type" value="Genomic_DNA"/>
</dbReference>
<proteinExistence type="predicted"/>
<comment type="caution">
    <text evidence="1">The sequence shown here is derived from an EMBL/GenBank/DDBJ whole genome shotgun (WGS) entry which is preliminary data.</text>
</comment>
<reference evidence="1 2" key="1">
    <citation type="submission" date="2017-03" db="EMBL/GenBank/DDBJ databases">
        <title>Isolation of Levoglucosan Utilizing Bacteria.</title>
        <authorList>
            <person name="Arya A.S."/>
        </authorList>
    </citation>
    <scope>NUCLEOTIDE SEQUENCE [LARGE SCALE GENOMIC DNA]</scope>
    <source>
        <strain evidence="1 2">MEC069</strain>
    </source>
</reference>
<evidence type="ECO:0000313" key="1">
    <source>
        <dbReference type="EMBL" id="TFE90108.1"/>
    </source>
</evidence>
<dbReference type="RefSeq" id="WP_134750553.1">
    <property type="nucleotide sequence ID" value="NZ_MYFO02000001.1"/>
</dbReference>
<dbReference type="AlphaFoldDB" id="A0A4Y8Q7P1"/>
<protein>
    <submittedName>
        <fullName evidence="1">Uncharacterized protein</fullName>
    </submittedName>
</protein>
<accession>A0A4Y8Q7P1</accession>
<gene>
    <name evidence="1" type="ORF">B5M42_05425</name>
</gene>
<keyword evidence="2" id="KW-1185">Reference proteome</keyword>